<dbReference type="Gene3D" id="1.20.1250.20">
    <property type="entry name" value="MFS general substrate transporter like domains"/>
    <property type="match status" value="1"/>
</dbReference>
<evidence type="ECO:0000313" key="7">
    <source>
        <dbReference type="EMBL" id="CAG9795786.1"/>
    </source>
</evidence>
<feature type="transmembrane region" description="Helical" evidence="6">
    <location>
        <begin position="202"/>
        <end position="224"/>
    </location>
</feature>
<evidence type="ECO:0008006" key="9">
    <source>
        <dbReference type="Google" id="ProtNLM"/>
    </source>
</evidence>
<protein>
    <recommendedName>
        <fullName evidence="9">Proton-coupled folate transporter</fullName>
    </recommendedName>
</protein>
<dbReference type="PANTHER" id="PTHR23507:SF39">
    <property type="entry name" value="GH23453P-RELATED"/>
    <property type="match status" value="1"/>
</dbReference>
<sequence>MEQIPENPAEETIDEESNLNNESNLNDESNNRNRHAYKLTVEVPLFLSFLAVAITGAPTSNLLMYRTCVHPLGHSVNDCQSFLAPESYNHTQELENEVQRYVTSVWTAKSLLESLVPAFMSLFITVWSDKHGRKPILLWPLLGLFTSSSMVLVYSIIPSLGPWWYVITVIPFSLSGGYVVLLTASMCYVNDISPTEKKSLRLLFIQLSLATSSAVGSLICSFLFKGLGNVSYLLLVVTALFVVAFAFTSLFIKESLTTATPGTILTVLNIGHVKEMINVCFRQRPNYGRAISLLVIIASALSTLTAYGISGVLYLYARNKIHWSLRDYTMFSSISTAMWFVGSTFAIGVLQRVFHISDIVFSLVAFVSCMAEYAIKAFATTTWHMYFGSAVSLFGTVSGPLLRSIQTKVLPAADVGKVFALMSSAEAICPLLTPIIYNTLYAYTIDSFPGAFFMLSFGINIVCFILLSIVLHFRRKSSNATYEIINNETDA</sequence>
<gene>
    <name evidence="7" type="ORF">DIATSA_LOCUS13026</name>
</gene>
<keyword evidence="4 6" id="KW-0472">Membrane</keyword>
<organism evidence="7 8">
    <name type="scientific">Diatraea saccharalis</name>
    <name type="common">sugarcane borer</name>
    <dbReference type="NCBI Taxonomy" id="40085"/>
    <lineage>
        <taxon>Eukaryota</taxon>
        <taxon>Metazoa</taxon>
        <taxon>Ecdysozoa</taxon>
        <taxon>Arthropoda</taxon>
        <taxon>Hexapoda</taxon>
        <taxon>Insecta</taxon>
        <taxon>Pterygota</taxon>
        <taxon>Neoptera</taxon>
        <taxon>Endopterygota</taxon>
        <taxon>Lepidoptera</taxon>
        <taxon>Glossata</taxon>
        <taxon>Ditrysia</taxon>
        <taxon>Pyraloidea</taxon>
        <taxon>Crambidae</taxon>
        <taxon>Crambinae</taxon>
        <taxon>Diatraea</taxon>
    </lineage>
</organism>
<feature type="compositionally biased region" description="Low complexity" evidence="5">
    <location>
        <begin position="18"/>
        <end position="28"/>
    </location>
</feature>
<dbReference type="OrthoDB" id="430300at2759"/>
<dbReference type="EMBL" id="OU893339">
    <property type="protein sequence ID" value="CAG9795786.1"/>
    <property type="molecule type" value="Genomic_DNA"/>
</dbReference>
<feature type="transmembrane region" description="Helical" evidence="6">
    <location>
        <begin position="106"/>
        <end position="124"/>
    </location>
</feature>
<feature type="transmembrane region" description="Helical" evidence="6">
    <location>
        <begin position="385"/>
        <end position="403"/>
    </location>
</feature>
<feature type="compositionally biased region" description="Acidic residues" evidence="5">
    <location>
        <begin position="8"/>
        <end position="17"/>
    </location>
</feature>
<reference evidence="7" key="2">
    <citation type="submission" date="2022-10" db="EMBL/GenBank/DDBJ databases">
        <authorList>
            <consortium name="ENA_rothamsted_submissions"/>
            <consortium name="culmorum"/>
            <person name="King R."/>
        </authorList>
    </citation>
    <scope>NUCLEOTIDE SEQUENCE</scope>
</reference>
<keyword evidence="8" id="KW-1185">Reference proteome</keyword>
<dbReference type="SUPFAM" id="SSF103473">
    <property type="entry name" value="MFS general substrate transporter"/>
    <property type="match status" value="1"/>
</dbReference>
<keyword evidence="2 6" id="KW-0812">Transmembrane</keyword>
<dbReference type="InterPro" id="IPR036259">
    <property type="entry name" value="MFS_trans_sf"/>
</dbReference>
<feature type="transmembrane region" description="Helical" evidence="6">
    <location>
        <begin position="328"/>
        <end position="350"/>
    </location>
</feature>
<feature type="transmembrane region" description="Helical" evidence="6">
    <location>
        <begin position="291"/>
        <end position="316"/>
    </location>
</feature>
<dbReference type="Proteomes" id="UP001153714">
    <property type="component" value="Chromosome 8"/>
</dbReference>
<feature type="transmembrane region" description="Helical" evidence="6">
    <location>
        <begin position="449"/>
        <end position="471"/>
    </location>
</feature>
<dbReference type="AlphaFoldDB" id="A0A9N9WLK0"/>
<dbReference type="GO" id="GO:0016020">
    <property type="term" value="C:membrane"/>
    <property type="evidence" value="ECO:0007669"/>
    <property type="project" value="UniProtKB-SubCell"/>
</dbReference>
<evidence type="ECO:0000256" key="3">
    <source>
        <dbReference type="ARBA" id="ARBA00022989"/>
    </source>
</evidence>
<evidence type="ECO:0000256" key="6">
    <source>
        <dbReference type="SAM" id="Phobius"/>
    </source>
</evidence>
<evidence type="ECO:0000256" key="1">
    <source>
        <dbReference type="ARBA" id="ARBA00004141"/>
    </source>
</evidence>
<comment type="subcellular location">
    <subcellularLocation>
        <location evidence="1">Membrane</location>
        <topology evidence="1">Multi-pass membrane protein</topology>
    </subcellularLocation>
</comment>
<keyword evidence="3 6" id="KW-1133">Transmembrane helix</keyword>
<feature type="transmembrane region" description="Helical" evidence="6">
    <location>
        <begin position="415"/>
        <end position="437"/>
    </location>
</feature>
<dbReference type="PANTHER" id="PTHR23507">
    <property type="entry name" value="ZGC:174356"/>
    <property type="match status" value="1"/>
</dbReference>
<name>A0A9N9WLK0_9NEOP</name>
<dbReference type="InterPro" id="IPR011701">
    <property type="entry name" value="MFS"/>
</dbReference>
<feature type="region of interest" description="Disordered" evidence="5">
    <location>
        <begin position="1"/>
        <end position="31"/>
    </location>
</feature>
<feature type="transmembrane region" description="Helical" evidence="6">
    <location>
        <begin position="359"/>
        <end position="379"/>
    </location>
</feature>
<evidence type="ECO:0000256" key="5">
    <source>
        <dbReference type="SAM" id="MobiDB-lite"/>
    </source>
</evidence>
<feature type="transmembrane region" description="Helical" evidence="6">
    <location>
        <begin position="163"/>
        <end position="190"/>
    </location>
</feature>
<dbReference type="GO" id="GO:0022857">
    <property type="term" value="F:transmembrane transporter activity"/>
    <property type="evidence" value="ECO:0007669"/>
    <property type="project" value="InterPro"/>
</dbReference>
<proteinExistence type="predicted"/>
<evidence type="ECO:0000256" key="4">
    <source>
        <dbReference type="ARBA" id="ARBA00023136"/>
    </source>
</evidence>
<evidence type="ECO:0000313" key="8">
    <source>
        <dbReference type="Proteomes" id="UP001153714"/>
    </source>
</evidence>
<evidence type="ECO:0000256" key="2">
    <source>
        <dbReference type="ARBA" id="ARBA00022692"/>
    </source>
</evidence>
<reference evidence="7" key="1">
    <citation type="submission" date="2021-12" db="EMBL/GenBank/DDBJ databases">
        <authorList>
            <person name="King R."/>
        </authorList>
    </citation>
    <scope>NUCLEOTIDE SEQUENCE</scope>
</reference>
<feature type="transmembrane region" description="Helical" evidence="6">
    <location>
        <begin position="230"/>
        <end position="252"/>
    </location>
</feature>
<feature type="transmembrane region" description="Helical" evidence="6">
    <location>
        <begin position="39"/>
        <end position="57"/>
    </location>
</feature>
<feature type="transmembrane region" description="Helical" evidence="6">
    <location>
        <begin position="136"/>
        <end position="157"/>
    </location>
</feature>
<dbReference type="Pfam" id="PF07690">
    <property type="entry name" value="MFS_1"/>
    <property type="match status" value="1"/>
</dbReference>
<accession>A0A9N9WLK0</accession>